<dbReference type="GO" id="GO:0016579">
    <property type="term" value="P:protein deubiquitination"/>
    <property type="evidence" value="ECO:0007669"/>
    <property type="project" value="TreeGrafter"/>
</dbReference>
<evidence type="ECO:0000256" key="6">
    <source>
        <dbReference type="ARBA" id="ARBA00022801"/>
    </source>
</evidence>
<evidence type="ECO:0000256" key="1">
    <source>
        <dbReference type="ARBA" id="ARBA00000707"/>
    </source>
</evidence>
<evidence type="ECO:0000256" key="7">
    <source>
        <dbReference type="ARBA" id="ARBA00022807"/>
    </source>
</evidence>
<dbReference type="FunFam" id="3.40.532.10:FF:000006">
    <property type="entry name" value="Ubiquitin carboxyl-terminal hydrolase"/>
    <property type="match status" value="1"/>
</dbReference>
<dbReference type="CDD" id="cd09616">
    <property type="entry name" value="Peptidase_C12_UCH_L1_L3"/>
    <property type="match status" value="1"/>
</dbReference>
<evidence type="ECO:0000256" key="3">
    <source>
        <dbReference type="ARBA" id="ARBA00012759"/>
    </source>
</evidence>
<dbReference type="PANTHER" id="PTHR10589">
    <property type="entry name" value="UBIQUITIN CARBOXYL-TERMINAL HYDROLASE"/>
    <property type="match status" value="1"/>
</dbReference>
<dbReference type="Proteomes" id="UP000324629">
    <property type="component" value="Unassembled WGS sequence"/>
</dbReference>
<dbReference type="Gene3D" id="3.40.532.10">
    <property type="entry name" value="Peptidase C12, ubiquitin carboxyl-terminal hydrolase"/>
    <property type="match status" value="1"/>
</dbReference>
<evidence type="ECO:0000256" key="8">
    <source>
        <dbReference type="ARBA" id="ARBA00055560"/>
    </source>
</evidence>
<feature type="active site" description="Nucleophile" evidence="10">
    <location>
        <position position="84"/>
    </location>
</feature>
<dbReference type="GO" id="GO:0005737">
    <property type="term" value="C:cytoplasm"/>
    <property type="evidence" value="ECO:0007669"/>
    <property type="project" value="TreeGrafter"/>
</dbReference>
<evidence type="ECO:0000256" key="2">
    <source>
        <dbReference type="ARBA" id="ARBA00009326"/>
    </source>
</evidence>
<evidence type="ECO:0000256" key="11">
    <source>
        <dbReference type="RuleBase" id="RU361215"/>
    </source>
</evidence>
<keyword evidence="7 10" id="KW-0788">Thiol protease</keyword>
<evidence type="ECO:0000256" key="5">
    <source>
        <dbReference type="ARBA" id="ARBA00022786"/>
    </source>
</evidence>
<dbReference type="GO" id="GO:0006511">
    <property type="term" value="P:ubiquitin-dependent protein catabolic process"/>
    <property type="evidence" value="ECO:0007669"/>
    <property type="project" value="UniProtKB-UniRule"/>
</dbReference>
<gene>
    <name evidence="13" type="ORF">DEA37_0008816</name>
</gene>
<protein>
    <recommendedName>
        <fullName evidence="9 11">Ubiquitin carboxyl-terminal hydrolase</fullName>
        <ecNumber evidence="3 11">3.4.19.12</ecNumber>
    </recommendedName>
</protein>
<dbReference type="InterPro" id="IPR036959">
    <property type="entry name" value="Peptidase_C12_UCH_sf"/>
</dbReference>
<feature type="active site" description="Proton donor" evidence="10">
    <location>
        <position position="158"/>
    </location>
</feature>
<proteinExistence type="inferred from homology"/>
<evidence type="ECO:0000256" key="9">
    <source>
        <dbReference type="ARBA" id="ARBA00073226"/>
    </source>
</evidence>
<feature type="site" description="Transition state stabilizer" evidence="10">
    <location>
        <position position="78"/>
    </location>
</feature>
<evidence type="ECO:0000256" key="10">
    <source>
        <dbReference type="PROSITE-ProRule" id="PRU01393"/>
    </source>
</evidence>
<dbReference type="Pfam" id="PF01088">
    <property type="entry name" value="Peptidase_C12"/>
    <property type="match status" value="1"/>
</dbReference>
<evidence type="ECO:0000313" key="14">
    <source>
        <dbReference type="Proteomes" id="UP000324629"/>
    </source>
</evidence>
<evidence type="ECO:0000313" key="13">
    <source>
        <dbReference type="EMBL" id="KAA3675912.1"/>
    </source>
</evidence>
<evidence type="ECO:0000259" key="12">
    <source>
        <dbReference type="PROSITE" id="PS52048"/>
    </source>
</evidence>
<keyword evidence="6 10" id="KW-0378">Hydrolase</keyword>
<feature type="site" description="Important for enzyme activity" evidence="10">
    <location>
        <position position="173"/>
    </location>
</feature>
<keyword evidence="5 10" id="KW-0833">Ubl conjugation pathway</keyword>
<organism evidence="13 14">
    <name type="scientific">Paragonimus westermani</name>
    <dbReference type="NCBI Taxonomy" id="34504"/>
    <lineage>
        <taxon>Eukaryota</taxon>
        <taxon>Metazoa</taxon>
        <taxon>Spiralia</taxon>
        <taxon>Lophotrochozoa</taxon>
        <taxon>Platyhelminthes</taxon>
        <taxon>Trematoda</taxon>
        <taxon>Digenea</taxon>
        <taxon>Plagiorchiida</taxon>
        <taxon>Troglotremata</taxon>
        <taxon>Troglotrematidae</taxon>
        <taxon>Paragonimus</taxon>
    </lineage>
</organism>
<dbReference type="PANTHER" id="PTHR10589:SF17">
    <property type="entry name" value="UBIQUITIN CARBOXYL-TERMINAL HYDROLASE"/>
    <property type="match status" value="1"/>
</dbReference>
<comment type="function">
    <text evidence="8">Ubiquitin-protein hydrolase is involved both in the processing of ubiquitin precursors and of ubiquitinated proteins. This enzyme is a thiol protease that recognizes and hydrolyzes a peptide bond at the C-terminal glycine of ubiquitin.</text>
</comment>
<dbReference type="PRINTS" id="PR00707">
    <property type="entry name" value="UBCTHYDRLASE"/>
</dbReference>
<evidence type="ECO:0000256" key="4">
    <source>
        <dbReference type="ARBA" id="ARBA00022670"/>
    </source>
</evidence>
<dbReference type="InterPro" id="IPR001578">
    <property type="entry name" value="Peptidase_C12_UCH"/>
</dbReference>
<comment type="catalytic activity">
    <reaction evidence="1 10 11">
        <text>Thiol-dependent hydrolysis of ester, thioester, amide, peptide and isopeptide bonds formed by the C-terminal Gly of ubiquitin (a 76-residue protein attached to proteins as an intracellular targeting signal).</text>
        <dbReference type="EC" id="3.4.19.12"/>
    </reaction>
</comment>
<name>A0A5J4NK46_9TREM</name>
<reference evidence="13 14" key="1">
    <citation type="journal article" date="2019" name="Gigascience">
        <title>Whole-genome sequence of the oriental lung fluke Paragonimus westermani.</title>
        <authorList>
            <person name="Oey H."/>
            <person name="Zakrzewski M."/>
            <person name="Narain K."/>
            <person name="Devi K.R."/>
            <person name="Agatsuma T."/>
            <person name="Nawaratna S."/>
            <person name="Gobert G.N."/>
            <person name="Jones M.K."/>
            <person name="Ragan M.A."/>
            <person name="McManus D.P."/>
            <person name="Krause L."/>
        </authorList>
    </citation>
    <scope>NUCLEOTIDE SEQUENCE [LARGE SCALE GENOMIC DNA]</scope>
    <source>
        <strain evidence="13 14">IND2009</strain>
    </source>
</reference>
<accession>A0A5J4NK46</accession>
<dbReference type="InterPro" id="IPR038765">
    <property type="entry name" value="Papain-like_cys_pep_sf"/>
</dbReference>
<dbReference type="SUPFAM" id="SSF54001">
    <property type="entry name" value="Cysteine proteinases"/>
    <property type="match status" value="1"/>
</dbReference>
<dbReference type="AlphaFoldDB" id="A0A5J4NK46"/>
<keyword evidence="14" id="KW-1185">Reference proteome</keyword>
<comment type="similarity">
    <text evidence="2 10 11">Belongs to the peptidase C12 family.</text>
</comment>
<dbReference type="PROSITE" id="PS52048">
    <property type="entry name" value="UCH_DOMAIN"/>
    <property type="match status" value="1"/>
</dbReference>
<dbReference type="EMBL" id="QNGE01002247">
    <property type="protein sequence ID" value="KAA3675912.1"/>
    <property type="molecule type" value="Genomic_DNA"/>
</dbReference>
<dbReference type="EC" id="3.4.19.12" evidence="3 11"/>
<keyword evidence="4 10" id="KW-0645">Protease</keyword>
<comment type="caution">
    <text evidence="13">The sequence shown here is derived from an EMBL/GenBank/DDBJ whole genome shotgun (WGS) entry which is preliminary data.</text>
</comment>
<sequence length="219" mass="24767">MRWVPLESNPDVLNKYLAKLGVPDTWQFRDVLALDDDTLNTVPTPVAAVLLLFPRNAVEDKHQLGKEVDEDKLYMIHQSAENACGTVAVLHALINSRSMVHIPEDSYLARFIAKTRDMNPNQRGVAMAEDTELFEMHESLAHEGQTQVPNRESDTQQHFVAFIEKDDSLYELDGRRTRPVLHGHTTLNSFLKDTASVIRRFMERDADNVNFGVIALTAA</sequence>
<dbReference type="GO" id="GO:0004843">
    <property type="term" value="F:cysteine-type deubiquitinase activity"/>
    <property type="evidence" value="ECO:0007669"/>
    <property type="project" value="UniProtKB-UniRule"/>
</dbReference>
<feature type="domain" description="UCH catalytic" evidence="12">
    <location>
        <begin position="2"/>
        <end position="218"/>
    </location>
</feature>